<keyword evidence="10" id="KW-1185">Reference proteome</keyword>
<dbReference type="InterPro" id="IPR002328">
    <property type="entry name" value="ADH_Zn_CS"/>
</dbReference>
<dbReference type="SMART" id="SM00829">
    <property type="entry name" value="PKS_ER"/>
    <property type="match status" value="1"/>
</dbReference>
<organism evidence="9 10">
    <name type="scientific">Talaromyces proteolyticus</name>
    <dbReference type="NCBI Taxonomy" id="1131652"/>
    <lineage>
        <taxon>Eukaryota</taxon>
        <taxon>Fungi</taxon>
        <taxon>Dikarya</taxon>
        <taxon>Ascomycota</taxon>
        <taxon>Pezizomycotina</taxon>
        <taxon>Eurotiomycetes</taxon>
        <taxon>Eurotiomycetidae</taxon>
        <taxon>Eurotiales</taxon>
        <taxon>Trichocomaceae</taxon>
        <taxon>Talaromyces</taxon>
        <taxon>Talaromyces sect. Bacilispori</taxon>
    </lineage>
</organism>
<dbReference type="SUPFAM" id="SSF50129">
    <property type="entry name" value="GroES-like"/>
    <property type="match status" value="1"/>
</dbReference>
<dbReference type="RefSeq" id="XP_046074808.1">
    <property type="nucleotide sequence ID" value="XM_046219332.1"/>
</dbReference>
<evidence type="ECO:0000313" key="10">
    <source>
        <dbReference type="Proteomes" id="UP001201262"/>
    </source>
</evidence>
<evidence type="ECO:0000256" key="1">
    <source>
        <dbReference type="ARBA" id="ARBA00001947"/>
    </source>
</evidence>
<evidence type="ECO:0000313" key="9">
    <source>
        <dbReference type="EMBL" id="KAH8701102.1"/>
    </source>
</evidence>
<evidence type="ECO:0000256" key="6">
    <source>
        <dbReference type="ARBA" id="ARBA00023027"/>
    </source>
</evidence>
<evidence type="ECO:0000256" key="7">
    <source>
        <dbReference type="RuleBase" id="RU361277"/>
    </source>
</evidence>
<dbReference type="GO" id="GO:0004022">
    <property type="term" value="F:alcohol dehydrogenase (NAD+) activity"/>
    <property type="evidence" value="ECO:0007669"/>
    <property type="project" value="TreeGrafter"/>
</dbReference>
<feature type="domain" description="Enoyl reductase (ER)" evidence="8">
    <location>
        <begin position="18"/>
        <end position="357"/>
    </location>
</feature>
<dbReference type="GO" id="GO:0005737">
    <property type="term" value="C:cytoplasm"/>
    <property type="evidence" value="ECO:0007669"/>
    <property type="project" value="TreeGrafter"/>
</dbReference>
<dbReference type="Pfam" id="PF00107">
    <property type="entry name" value="ADH_zinc_N"/>
    <property type="match status" value="1"/>
</dbReference>
<evidence type="ECO:0000256" key="3">
    <source>
        <dbReference type="ARBA" id="ARBA00022723"/>
    </source>
</evidence>
<reference evidence="9" key="1">
    <citation type="submission" date="2021-12" db="EMBL/GenBank/DDBJ databases">
        <title>Convergent genome expansion in fungi linked to evolution of root-endophyte symbiosis.</title>
        <authorList>
            <consortium name="DOE Joint Genome Institute"/>
            <person name="Ke Y.-H."/>
            <person name="Bonito G."/>
            <person name="Liao H.-L."/>
            <person name="Looney B."/>
            <person name="Rojas-Flechas A."/>
            <person name="Nash J."/>
            <person name="Hameed K."/>
            <person name="Schadt C."/>
            <person name="Martin F."/>
            <person name="Crous P.W."/>
            <person name="Miettinen O."/>
            <person name="Magnuson J.K."/>
            <person name="Labbe J."/>
            <person name="Jacobson D."/>
            <person name="Doktycz M.J."/>
            <person name="Veneault-Fourrey C."/>
            <person name="Kuo A."/>
            <person name="Mondo S."/>
            <person name="Calhoun S."/>
            <person name="Riley R."/>
            <person name="Ohm R."/>
            <person name="LaButti K."/>
            <person name="Andreopoulos B."/>
            <person name="Pangilinan J."/>
            <person name="Nolan M."/>
            <person name="Tritt A."/>
            <person name="Clum A."/>
            <person name="Lipzen A."/>
            <person name="Daum C."/>
            <person name="Barry K."/>
            <person name="Grigoriev I.V."/>
            <person name="Vilgalys R."/>
        </authorList>
    </citation>
    <scope>NUCLEOTIDE SEQUENCE</scope>
    <source>
        <strain evidence="9">PMI_201</strain>
    </source>
</reference>
<evidence type="ECO:0000256" key="5">
    <source>
        <dbReference type="ARBA" id="ARBA00023002"/>
    </source>
</evidence>
<gene>
    <name evidence="9" type="ORF">BGW36DRAFT_415918</name>
</gene>
<accession>A0AAD4KXP0</accession>
<dbReference type="Proteomes" id="UP001201262">
    <property type="component" value="Unassembled WGS sequence"/>
</dbReference>
<dbReference type="EMBL" id="JAJTJA010000004">
    <property type="protein sequence ID" value="KAH8701102.1"/>
    <property type="molecule type" value="Genomic_DNA"/>
</dbReference>
<dbReference type="Gene3D" id="3.40.50.720">
    <property type="entry name" value="NAD(P)-binding Rossmann-like Domain"/>
    <property type="match status" value="1"/>
</dbReference>
<dbReference type="InterPro" id="IPR020843">
    <property type="entry name" value="ER"/>
</dbReference>
<evidence type="ECO:0000256" key="4">
    <source>
        <dbReference type="ARBA" id="ARBA00022833"/>
    </source>
</evidence>
<dbReference type="FunFam" id="3.40.50.720:FF:000039">
    <property type="entry name" value="Alcohol dehydrogenase AdhP"/>
    <property type="match status" value="1"/>
</dbReference>
<dbReference type="InterPro" id="IPR011032">
    <property type="entry name" value="GroES-like_sf"/>
</dbReference>
<dbReference type="Gene3D" id="3.90.180.10">
    <property type="entry name" value="Medium-chain alcohol dehydrogenases, catalytic domain"/>
    <property type="match status" value="1"/>
</dbReference>
<dbReference type="InterPro" id="IPR013154">
    <property type="entry name" value="ADH-like_N"/>
</dbReference>
<evidence type="ECO:0000256" key="2">
    <source>
        <dbReference type="ARBA" id="ARBA00008072"/>
    </source>
</evidence>
<dbReference type="Pfam" id="PF08240">
    <property type="entry name" value="ADH_N"/>
    <property type="match status" value="1"/>
</dbReference>
<dbReference type="CDD" id="cd08297">
    <property type="entry name" value="CAD3"/>
    <property type="match status" value="1"/>
</dbReference>
<dbReference type="PROSITE" id="PS00059">
    <property type="entry name" value="ADH_ZINC"/>
    <property type="match status" value="1"/>
</dbReference>
<dbReference type="InterPro" id="IPR013149">
    <property type="entry name" value="ADH-like_C"/>
</dbReference>
<dbReference type="PANTHER" id="PTHR42940:SF5">
    <property type="entry name" value="ALCOHOL DEHYDROGENASE 2"/>
    <property type="match status" value="1"/>
</dbReference>
<comment type="cofactor">
    <cofactor evidence="1 7">
        <name>Zn(2+)</name>
        <dbReference type="ChEBI" id="CHEBI:29105"/>
    </cofactor>
</comment>
<comment type="similarity">
    <text evidence="2 7">Belongs to the zinc-containing alcohol dehydrogenase family.</text>
</comment>
<protein>
    <submittedName>
        <fullName evidence="9">Chaperonin 10-like protein</fullName>
    </submittedName>
</protein>
<dbReference type="AlphaFoldDB" id="A0AAD4KXP0"/>
<dbReference type="GeneID" id="70249619"/>
<sequence length="360" mass="37760">MEGLQVKVNKAVIYSKPGTMETEVVELPIEAPGPGQVLVRVLYSGVCHTDYSLCTNSWKAPVTVPKGQIGGHEGVGQVISQGPGVVNPKVGAKVGIKYVASACLSCRYCLLGKEVNCIAAKLSGAFHPGTFQQFLVAASNYVTLIPDNVADDALPGLAPIMCAGITVYTALKNTDLRPGDWVAISGGGGGLGHLAIQYAKAMGYLVVALDVGGKESMCIEAGADHFVDVLGFTKSEELCQQVVKLTGGGARVALVCTSSNAAYAQAIYCLDQAGTLVCLGVPEGEPRPIETASVPLLVSRQIRIIGSKVGDRADAHECVRMAVNGAVQAHYQLRKMEELSDVFAEMEEGNISGRVVLDLR</sequence>
<dbReference type="SUPFAM" id="SSF51735">
    <property type="entry name" value="NAD(P)-binding Rossmann-fold domains"/>
    <property type="match status" value="1"/>
</dbReference>
<keyword evidence="3 7" id="KW-0479">Metal-binding</keyword>
<dbReference type="PANTHER" id="PTHR42940">
    <property type="entry name" value="ALCOHOL DEHYDROGENASE 1-RELATED"/>
    <property type="match status" value="1"/>
</dbReference>
<dbReference type="InterPro" id="IPR036291">
    <property type="entry name" value="NAD(P)-bd_dom_sf"/>
</dbReference>
<name>A0AAD4KXP0_9EURO</name>
<keyword evidence="6" id="KW-0520">NAD</keyword>
<dbReference type="GO" id="GO:0008270">
    <property type="term" value="F:zinc ion binding"/>
    <property type="evidence" value="ECO:0007669"/>
    <property type="project" value="InterPro"/>
</dbReference>
<evidence type="ECO:0000259" key="8">
    <source>
        <dbReference type="SMART" id="SM00829"/>
    </source>
</evidence>
<keyword evidence="5" id="KW-0560">Oxidoreductase</keyword>
<comment type="caution">
    <text evidence="9">The sequence shown here is derived from an EMBL/GenBank/DDBJ whole genome shotgun (WGS) entry which is preliminary data.</text>
</comment>
<proteinExistence type="inferred from homology"/>
<keyword evidence="4 7" id="KW-0862">Zinc</keyword>